<evidence type="ECO:0000313" key="2">
    <source>
        <dbReference type="EMBL" id="MFC4825953.1"/>
    </source>
</evidence>
<proteinExistence type="predicted"/>
<keyword evidence="1" id="KW-0812">Transmembrane</keyword>
<feature type="transmembrane region" description="Helical" evidence="1">
    <location>
        <begin position="75"/>
        <end position="94"/>
    </location>
</feature>
<dbReference type="RefSeq" id="WP_254268421.1">
    <property type="nucleotide sequence ID" value="NZ_CP100400.1"/>
</dbReference>
<evidence type="ECO:0000313" key="3">
    <source>
        <dbReference type="Proteomes" id="UP001595945"/>
    </source>
</evidence>
<dbReference type="PANTHER" id="PTHR28008:SF1">
    <property type="entry name" value="DOMAIN PROTEIN, PUTATIVE (AFU_ORTHOLOGUE AFUA_3G10980)-RELATED"/>
    <property type="match status" value="1"/>
</dbReference>
<protein>
    <submittedName>
        <fullName evidence="2">VanZ family protein</fullName>
    </submittedName>
</protein>
<feature type="transmembrane region" description="Helical" evidence="1">
    <location>
        <begin position="106"/>
        <end position="126"/>
    </location>
</feature>
<sequence>MNLADVRPPHWLRWFAVAFVAAGIFYASVLDSPSSGLPSLGPLGVFGIDKWLHALAYAALAGALASALAPGRAPAVVAALAALLAVGYGVGIEFVQAPLARRHFSVADMVADGVGAFVAVLVWRLGVEFVGRSSSGSTVEREV</sequence>
<dbReference type="EMBL" id="JBHSHT010000002">
    <property type="protein sequence ID" value="MFC4825953.1"/>
    <property type="molecule type" value="Genomic_DNA"/>
</dbReference>
<evidence type="ECO:0000256" key="1">
    <source>
        <dbReference type="SAM" id="Phobius"/>
    </source>
</evidence>
<feature type="transmembrane region" description="Helical" evidence="1">
    <location>
        <begin position="51"/>
        <end position="69"/>
    </location>
</feature>
<reference evidence="2 3" key="1">
    <citation type="journal article" date="2019" name="Int. J. Syst. Evol. Microbiol.">
        <title>The Global Catalogue of Microorganisms (GCM) 10K type strain sequencing project: providing services to taxonomists for standard genome sequencing and annotation.</title>
        <authorList>
            <consortium name="The Broad Institute Genomics Platform"/>
            <consortium name="The Broad Institute Genome Sequencing Center for Infectious Disease"/>
            <person name="Wu L."/>
            <person name="Ma J."/>
        </authorList>
    </citation>
    <scope>NUCLEOTIDE SEQUENCE [LARGE SCALE GENOMIC DNA]</scope>
    <source>
        <strain evidence="2 3">XZYJ18</strain>
    </source>
</reference>
<accession>A0ABD5Q5M1</accession>
<keyword evidence="3" id="KW-1185">Reference proteome</keyword>
<name>A0ABD5Q5M1_9EURY</name>
<gene>
    <name evidence="2" type="ORF">ACFO9K_16980</name>
</gene>
<keyword evidence="1" id="KW-0472">Membrane</keyword>
<dbReference type="NCBIfam" id="NF037970">
    <property type="entry name" value="vanZ_1"/>
    <property type="match status" value="1"/>
</dbReference>
<dbReference type="GeneID" id="73043319"/>
<dbReference type="PANTHER" id="PTHR28008">
    <property type="entry name" value="DOMAIN PROTEIN, PUTATIVE (AFU_ORTHOLOGUE AFUA_3G10980)-RELATED"/>
    <property type="match status" value="1"/>
</dbReference>
<comment type="caution">
    <text evidence="2">The sequence shown here is derived from an EMBL/GenBank/DDBJ whole genome shotgun (WGS) entry which is preliminary data.</text>
</comment>
<organism evidence="2 3">
    <name type="scientific">Halorussus aquaticus</name>
    <dbReference type="NCBI Taxonomy" id="2953748"/>
    <lineage>
        <taxon>Archaea</taxon>
        <taxon>Methanobacteriati</taxon>
        <taxon>Methanobacteriota</taxon>
        <taxon>Stenosarchaea group</taxon>
        <taxon>Halobacteria</taxon>
        <taxon>Halobacteriales</taxon>
        <taxon>Haladaptataceae</taxon>
        <taxon>Halorussus</taxon>
    </lineage>
</organism>
<dbReference type="Proteomes" id="UP001595945">
    <property type="component" value="Unassembled WGS sequence"/>
</dbReference>
<feature type="transmembrane region" description="Helical" evidence="1">
    <location>
        <begin position="12"/>
        <end position="30"/>
    </location>
</feature>
<dbReference type="AlphaFoldDB" id="A0ABD5Q5M1"/>
<keyword evidence="1" id="KW-1133">Transmembrane helix</keyword>